<keyword evidence="3" id="KW-1185">Reference proteome</keyword>
<evidence type="ECO:0000313" key="3">
    <source>
        <dbReference type="Proteomes" id="UP001153678"/>
    </source>
</evidence>
<evidence type="ECO:0000313" key="2">
    <source>
        <dbReference type="EMBL" id="CAI2187688.1"/>
    </source>
</evidence>
<accession>A0A9W4X5C4</accession>
<dbReference type="AlphaFoldDB" id="A0A9W4X5C4"/>
<sequence>MVRNPDASERSKSIQKYSNILMKAIGRKGNSDRLNSVLDKFNKEEYKNDWEIWKKERTKRNGDKHMKSSKSKDPEDNKVSDKEEDSDDNELLPMKIVNSVTEWQILENVFYKKDNKISLEVPPQLHKVETILNEYDESLEKATEDNFVDLDSVLFEKGITDEEKLKQKLETYGIFIDRRDFIFYAMIYYNGAYLVDEIISFTIPDTPTQLCLLKDIVTDLLSFRARVEHIYTQITNLLKSATSQHRSR</sequence>
<dbReference type="OrthoDB" id="2383865at2759"/>
<feature type="region of interest" description="Disordered" evidence="1">
    <location>
        <begin position="52"/>
        <end position="90"/>
    </location>
</feature>
<protein>
    <submittedName>
        <fullName evidence="2">7165_t:CDS:1</fullName>
    </submittedName>
</protein>
<name>A0A9W4X5C4_9GLOM</name>
<dbReference type="EMBL" id="CAMKVN010004763">
    <property type="protein sequence ID" value="CAI2187688.1"/>
    <property type="molecule type" value="Genomic_DNA"/>
</dbReference>
<gene>
    <name evidence="2" type="ORF">FWILDA_LOCUS13207</name>
</gene>
<feature type="compositionally biased region" description="Basic and acidic residues" evidence="1">
    <location>
        <begin position="52"/>
        <end position="81"/>
    </location>
</feature>
<organism evidence="2 3">
    <name type="scientific">Funneliformis geosporum</name>
    <dbReference type="NCBI Taxonomy" id="1117311"/>
    <lineage>
        <taxon>Eukaryota</taxon>
        <taxon>Fungi</taxon>
        <taxon>Fungi incertae sedis</taxon>
        <taxon>Mucoromycota</taxon>
        <taxon>Glomeromycotina</taxon>
        <taxon>Glomeromycetes</taxon>
        <taxon>Glomerales</taxon>
        <taxon>Glomeraceae</taxon>
        <taxon>Funneliformis</taxon>
    </lineage>
</organism>
<reference evidence="2" key="1">
    <citation type="submission" date="2022-08" db="EMBL/GenBank/DDBJ databases">
        <authorList>
            <person name="Kallberg Y."/>
            <person name="Tangrot J."/>
            <person name="Rosling A."/>
        </authorList>
    </citation>
    <scope>NUCLEOTIDE SEQUENCE</scope>
    <source>
        <strain evidence="2">Wild A</strain>
    </source>
</reference>
<proteinExistence type="predicted"/>
<comment type="caution">
    <text evidence="2">The sequence shown here is derived from an EMBL/GenBank/DDBJ whole genome shotgun (WGS) entry which is preliminary data.</text>
</comment>
<dbReference type="Proteomes" id="UP001153678">
    <property type="component" value="Unassembled WGS sequence"/>
</dbReference>
<evidence type="ECO:0000256" key="1">
    <source>
        <dbReference type="SAM" id="MobiDB-lite"/>
    </source>
</evidence>